<gene>
    <name evidence="10" type="ORF">BJ322DRAFT_1027293</name>
</gene>
<dbReference type="Pfam" id="PF04900">
    <property type="entry name" value="Fcf1"/>
    <property type="match status" value="1"/>
</dbReference>
<sequence>MRQKRAKAYRKLMAMYSMNFGFRQPYQVLIDSEMCKTAHQGGMDLSNLLTTVLQGTVKLMITQCSIHELYLQGKPMQPVVDLAKSFDRRKCNHREVVPGDACLKDVIGETNKHRYVVATQSQSLRSSLRCVPAVPIVHVNRSVMILEPPSGATLKTKERSDEAALRPAEAELSKLSVSVKQAEIPRKKKKGPMGPNPLSVKKKKPAVTQIPRSEPTSTGSKRKREDEQDVADTLAGASQARSGHKRKRRRKTETKLSTGNDCA</sequence>
<dbReference type="OrthoDB" id="25675at2759"/>
<keyword evidence="11" id="KW-1185">Reference proteome</keyword>
<evidence type="ECO:0000313" key="10">
    <source>
        <dbReference type="EMBL" id="KAF9792124.1"/>
    </source>
</evidence>
<dbReference type="FunFam" id="3.40.50.1010:FF:000006">
    <property type="entry name" value="rRNA-processing protein UTP23 homolog"/>
    <property type="match status" value="1"/>
</dbReference>
<dbReference type="Proteomes" id="UP000736335">
    <property type="component" value="Unassembled WGS sequence"/>
</dbReference>
<organism evidence="10 11">
    <name type="scientific">Thelephora terrestris</name>
    <dbReference type="NCBI Taxonomy" id="56493"/>
    <lineage>
        <taxon>Eukaryota</taxon>
        <taxon>Fungi</taxon>
        <taxon>Dikarya</taxon>
        <taxon>Basidiomycota</taxon>
        <taxon>Agaricomycotina</taxon>
        <taxon>Agaricomycetes</taxon>
        <taxon>Thelephorales</taxon>
        <taxon>Thelephoraceae</taxon>
        <taxon>Thelephora</taxon>
    </lineage>
</organism>
<evidence type="ECO:0000256" key="1">
    <source>
        <dbReference type="ARBA" id="ARBA00004604"/>
    </source>
</evidence>
<dbReference type="GO" id="GO:0032040">
    <property type="term" value="C:small-subunit processome"/>
    <property type="evidence" value="ECO:0007669"/>
    <property type="project" value="InterPro"/>
</dbReference>
<dbReference type="EMBL" id="WIUZ02000001">
    <property type="protein sequence ID" value="KAF9792124.1"/>
    <property type="molecule type" value="Genomic_DNA"/>
</dbReference>
<evidence type="ECO:0000256" key="4">
    <source>
        <dbReference type="ARBA" id="ARBA00023242"/>
    </source>
</evidence>
<feature type="compositionally biased region" description="Basic residues" evidence="8">
    <location>
        <begin position="242"/>
        <end position="252"/>
    </location>
</feature>
<dbReference type="Gene3D" id="3.40.50.1010">
    <property type="entry name" value="5'-nuclease"/>
    <property type="match status" value="1"/>
</dbReference>
<comment type="similarity">
    <text evidence="6">Belongs to the UTP23/FCF1 family. UTP23 subfamily.</text>
</comment>
<dbReference type="PANTHER" id="PTHR12416">
    <property type="entry name" value="RRNA-PROCESSING PROTEIN UTP23 HOMOLOG"/>
    <property type="match status" value="1"/>
</dbReference>
<evidence type="ECO:0000259" key="9">
    <source>
        <dbReference type="Pfam" id="PF24779"/>
    </source>
</evidence>
<reference evidence="10" key="2">
    <citation type="submission" date="2020-11" db="EMBL/GenBank/DDBJ databases">
        <authorList>
            <consortium name="DOE Joint Genome Institute"/>
            <person name="Kuo A."/>
            <person name="Miyauchi S."/>
            <person name="Kiss E."/>
            <person name="Drula E."/>
            <person name="Kohler A."/>
            <person name="Sanchez-Garcia M."/>
            <person name="Andreopoulos B."/>
            <person name="Barry K.W."/>
            <person name="Bonito G."/>
            <person name="Buee M."/>
            <person name="Carver A."/>
            <person name="Chen C."/>
            <person name="Cichocki N."/>
            <person name="Clum A."/>
            <person name="Culley D."/>
            <person name="Crous P.W."/>
            <person name="Fauchery L."/>
            <person name="Girlanda M."/>
            <person name="Hayes R."/>
            <person name="Keri Z."/>
            <person name="Labutti K."/>
            <person name="Lipzen A."/>
            <person name="Lombard V."/>
            <person name="Magnuson J."/>
            <person name="Maillard F."/>
            <person name="Morin E."/>
            <person name="Murat C."/>
            <person name="Nolan M."/>
            <person name="Ohm R."/>
            <person name="Pangilinan J."/>
            <person name="Pereira M."/>
            <person name="Perotto S."/>
            <person name="Peter M."/>
            <person name="Riley R."/>
            <person name="Sitrit Y."/>
            <person name="Stielow B."/>
            <person name="Szollosi G."/>
            <person name="Zifcakova L."/>
            <person name="Stursova M."/>
            <person name="Spatafora J.W."/>
            <person name="Tedersoo L."/>
            <person name="Vaario L.-M."/>
            <person name="Yamada A."/>
            <person name="Yan M."/>
            <person name="Wang P."/>
            <person name="Xu J."/>
            <person name="Bruns T."/>
            <person name="Baldrian P."/>
            <person name="Vilgalys R."/>
            <person name="Henrissat B."/>
            <person name="Grigoriev I.V."/>
            <person name="Hibbett D."/>
            <person name="Nagy L.G."/>
            <person name="Martin F.M."/>
        </authorList>
    </citation>
    <scope>NUCLEOTIDE SEQUENCE</scope>
    <source>
        <strain evidence="10">UH-Tt-Lm1</strain>
    </source>
</reference>
<dbReference type="AlphaFoldDB" id="A0A9P6HP75"/>
<proteinExistence type="inferred from homology"/>
<name>A0A9P6HP75_9AGAM</name>
<comment type="function">
    <text evidence="5">Involved in rRNA-processing and ribosome biogenesis.</text>
</comment>
<evidence type="ECO:0000256" key="7">
    <source>
        <dbReference type="ARBA" id="ARBA00076388"/>
    </source>
</evidence>
<feature type="region of interest" description="Disordered" evidence="8">
    <location>
        <begin position="176"/>
        <end position="263"/>
    </location>
</feature>
<keyword evidence="4" id="KW-0539">Nucleus</keyword>
<evidence type="ECO:0000256" key="3">
    <source>
        <dbReference type="ARBA" id="ARBA00022552"/>
    </source>
</evidence>
<comment type="subcellular location">
    <subcellularLocation>
        <location evidence="1">Nucleus</location>
        <location evidence="1">Nucleolus</location>
    </subcellularLocation>
</comment>
<feature type="compositionally biased region" description="Polar residues" evidence="8">
    <location>
        <begin position="210"/>
        <end position="219"/>
    </location>
</feature>
<keyword evidence="2" id="KW-0690">Ribosome biogenesis</keyword>
<dbReference type="GO" id="GO:0006364">
    <property type="term" value="P:rRNA processing"/>
    <property type="evidence" value="ECO:0007669"/>
    <property type="project" value="UniProtKB-KW"/>
</dbReference>
<protein>
    <recommendedName>
        <fullName evidence="7">U three protein 23</fullName>
    </recommendedName>
</protein>
<comment type="caution">
    <text evidence="10">The sequence shown here is derived from an EMBL/GenBank/DDBJ whole genome shotgun (WGS) entry which is preliminary data.</text>
</comment>
<dbReference type="InterPro" id="IPR006984">
    <property type="entry name" value="Fcf1/UTP23"/>
</dbReference>
<dbReference type="Pfam" id="PF24779">
    <property type="entry name" value="UTP23_sensor"/>
    <property type="match status" value="1"/>
</dbReference>
<dbReference type="InterPro" id="IPR057776">
    <property type="entry name" value="UTP23_sensor"/>
</dbReference>
<accession>A0A9P6HP75</accession>
<feature type="domain" description="UTP23 sensor motif region" evidence="9">
    <location>
        <begin position="186"/>
        <end position="204"/>
    </location>
</feature>
<reference evidence="10" key="1">
    <citation type="journal article" date="2020" name="Nat. Commun.">
        <title>Large-scale genome sequencing of mycorrhizal fungi provides insights into the early evolution of symbiotic traits.</title>
        <authorList>
            <person name="Miyauchi S."/>
            <person name="Kiss E."/>
            <person name="Kuo A."/>
            <person name="Drula E."/>
            <person name="Kohler A."/>
            <person name="Sanchez-Garcia M."/>
            <person name="Morin E."/>
            <person name="Andreopoulos B."/>
            <person name="Barry K.W."/>
            <person name="Bonito G."/>
            <person name="Buee M."/>
            <person name="Carver A."/>
            <person name="Chen C."/>
            <person name="Cichocki N."/>
            <person name="Clum A."/>
            <person name="Culley D."/>
            <person name="Crous P.W."/>
            <person name="Fauchery L."/>
            <person name="Girlanda M."/>
            <person name="Hayes R.D."/>
            <person name="Keri Z."/>
            <person name="LaButti K."/>
            <person name="Lipzen A."/>
            <person name="Lombard V."/>
            <person name="Magnuson J."/>
            <person name="Maillard F."/>
            <person name="Murat C."/>
            <person name="Nolan M."/>
            <person name="Ohm R.A."/>
            <person name="Pangilinan J."/>
            <person name="Pereira M.F."/>
            <person name="Perotto S."/>
            <person name="Peter M."/>
            <person name="Pfister S."/>
            <person name="Riley R."/>
            <person name="Sitrit Y."/>
            <person name="Stielow J.B."/>
            <person name="Szollosi G."/>
            <person name="Zifcakova L."/>
            <person name="Stursova M."/>
            <person name="Spatafora J.W."/>
            <person name="Tedersoo L."/>
            <person name="Vaario L.M."/>
            <person name="Yamada A."/>
            <person name="Yan M."/>
            <person name="Wang P."/>
            <person name="Xu J."/>
            <person name="Bruns T."/>
            <person name="Baldrian P."/>
            <person name="Vilgalys R."/>
            <person name="Dunand C."/>
            <person name="Henrissat B."/>
            <person name="Grigoriev I.V."/>
            <person name="Hibbett D."/>
            <person name="Nagy L.G."/>
            <person name="Martin F.M."/>
        </authorList>
    </citation>
    <scope>NUCLEOTIDE SEQUENCE</scope>
    <source>
        <strain evidence="10">UH-Tt-Lm1</strain>
    </source>
</reference>
<evidence type="ECO:0000313" key="11">
    <source>
        <dbReference type="Proteomes" id="UP000736335"/>
    </source>
</evidence>
<evidence type="ECO:0000256" key="6">
    <source>
        <dbReference type="ARBA" id="ARBA00038503"/>
    </source>
</evidence>
<evidence type="ECO:0000256" key="8">
    <source>
        <dbReference type="SAM" id="MobiDB-lite"/>
    </source>
</evidence>
<keyword evidence="3" id="KW-0698">rRNA processing</keyword>
<dbReference type="SUPFAM" id="SSF88723">
    <property type="entry name" value="PIN domain-like"/>
    <property type="match status" value="1"/>
</dbReference>
<evidence type="ECO:0000256" key="5">
    <source>
        <dbReference type="ARBA" id="ARBA00037300"/>
    </source>
</evidence>
<dbReference type="InterPro" id="IPR029060">
    <property type="entry name" value="PIN-like_dom_sf"/>
</dbReference>
<evidence type="ECO:0000256" key="2">
    <source>
        <dbReference type="ARBA" id="ARBA00022517"/>
    </source>
</evidence>
<dbReference type="CDD" id="cd09865">
    <property type="entry name" value="PIN_ScUtp23p-like"/>
    <property type="match status" value="1"/>
</dbReference>